<evidence type="ECO:0000313" key="1">
    <source>
        <dbReference type="EMBL" id="MDI3349872.1"/>
    </source>
</evidence>
<accession>A0AA43R1Q4</accession>
<reference evidence="1" key="1">
    <citation type="submission" date="2022-11" db="EMBL/GenBank/DDBJ databases">
        <title>Draft genome of Mycoplasma arginini isolated from fly.</title>
        <authorList>
            <person name="Severgnini M."/>
            <person name="Gioia G."/>
            <person name="Cremonesi P."/>
            <person name="Moroni P."/>
            <person name="Addis M.F."/>
            <person name="Castiglioni B."/>
        </authorList>
    </citation>
    <scope>NUCLEOTIDE SEQUENCE</scope>
    <source>
        <strain evidence="1">QMP CG1-1632</strain>
    </source>
</reference>
<organism evidence="1 2">
    <name type="scientific">Mycoplasmopsis arginini</name>
    <name type="common">Mycoplasma arginini</name>
    <dbReference type="NCBI Taxonomy" id="2094"/>
    <lineage>
        <taxon>Bacteria</taxon>
        <taxon>Bacillati</taxon>
        <taxon>Mycoplasmatota</taxon>
        <taxon>Mycoplasmoidales</taxon>
        <taxon>Metamycoplasmataceae</taxon>
        <taxon>Mycoplasmopsis</taxon>
    </lineage>
</organism>
<evidence type="ECO:0000313" key="2">
    <source>
        <dbReference type="Proteomes" id="UP001162175"/>
    </source>
</evidence>
<gene>
    <name evidence="1" type="ORF">DCBHLPFO_00659</name>
</gene>
<name>A0AA43R1Q4_MYCAR</name>
<comment type="caution">
    <text evidence="1">The sequence shown here is derived from an EMBL/GenBank/DDBJ whole genome shotgun (WGS) entry which is preliminary data.</text>
</comment>
<sequence length="126" mass="13891">MFNLFLIVVLIDEVKLFNEPVEVSISSNLPSCSKLSTKIVVTLEDILELNSLNPVVPVILTCIEPEITPSVFNLSLIVVLIEDVNEFKEPVEVSTLSNLPSKSLVVVATEDDNSPIDDEILELKVE</sequence>
<protein>
    <submittedName>
        <fullName evidence="1">Uncharacterized protein</fullName>
    </submittedName>
</protein>
<dbReference type="AlphaFoldDB" id="A0AA43R1Q4"/>
<dbReference type="EMBL" id="JAPFAR010000152">
    <property type="protein sequence ID" value="MDI3349872.1"/>
    <property type="molecule type" value="Genomic_DNA"/>
</dbReference>
<dbReference type="Proteomes" id="UP001162175">
    <property type="component" value="Unassembled WGS sequence"/>
</dbReference>
<proteinExistence type="predicted"/>